<dbReference type="Proteomes" id="UP001382727">
    <property type="component" value="Chromosome"/>
</dbReference>
<accession>A0ABZ2MH52</accession>
<sequence length="163" mass="17780">MASGTRLLTVVDLAESIIVPSEVRDAPVIDGPPPEGFEPAAMDITYGEPDFDPSEMSFSALHLAVLEDGRRLTLLDDRGWGVSGTPDLWQTTTVEEIAADARVVVGPDEAHGNHTRTDMAAAHWSELADTLRHHGVLIVPAELSRLPHDVEITERVRERLTDT</sequence>
<dbReference type="RefSeq" id="WP_338749224.1">
    <property type="nucleotide sequence ID" value="NZ_CP144913.1"/>
</dbReference>
<name>A0ABZ2MH52_9MICO</name>
<evidence type="ECO:0000313" key="2">
    <source>
        <dbReference type="Proteomes" id="UP001382727"/>
    </source>
</evidence>
<reference evidence="1 2" key="1">
    <citation type="submission" date="2024-02" db="EMBL/GenBank/DDBJ databases">
        <title>Janibacter sp. nov., isolated from gut of marine sandworm.</title>
        <authorList>
            <person name="Kim B."/>
            <person name="Jun M.O."/>
            <person name="Shin N.-R."/>
        </authorList>
    </citation>
    <scope>NUCLEOTIDE SEQUENCE [LARGE SCALE GENOMIC DNA]</scope>
    <source>
        <strain evidence="1 2">A1S7</strain>
    </source>
</reference>
<gene>
    <name evidence="1" type="ORF">V1351_15575</name>
</gene>
<protein>
    <submittedName>
        <fullName evidence="1">Uncharacterized protein</fullName>
    </submittedName>
</protein>
<dbReference type="EMBL" id="CP144913">
    <property type="protein sequence ID" value="WXB76342.1"/>
    <property type="molecule type" value="Genomic_DNA"/>
</dbReference>
<evidence type="ECO:0000313" key="1">
    <source>
        <dbReference type="EMBL" id="WXB76342.1"/>
    </source>
</evidence>
<proteinExistence type="predicted"/>
<organism evidence="1 2">
    <name type="scientific">Janibacter alittae</name>
    <dbReference type="NCBI Taxonomy" id="3115209"/>
    <lineage>
        <taxon>Bacteria</taxon>
        <taxon>Bacillati</taxon>
        <taxon>Actinomycetota</taxon>
        <taxon>Actinomycetes</taxon>
        <taxon>Micrococcales</taxon>
        <taxon>Intrasporangiaceae</taxon>
        <taxon>Janibacter</taxon>
    </lineage>
</organism>
<keyword evidence="2" id="KW-1185">Reference proteome</keyword>